<protein>
    <submittedName>
        <fullName evidence="1">Uncharacterized protein</fullName>
    </submittedName>
</protein>
<keyword evidence="2" id="KW-1185">Reference proteome</keyword>
<dbReference type="RefSeq" id="WP_382037219.1">
    <property type="nucleotide sequence ID" value="NZ_JBHSKJ010000002.1"/>
</dbReference>
<evidence type="ECO:0000313" key="2">
    <source>
        <dbReference type="Proteomes" id="UP001596222"/>
    </source>
</evidence>
<comment type="caution">
    <text evidence="1">The sequence shown here is derived from an EMBL/GenBank/DDBJ whole genome shotgun (WGS) entry which is preliminary data.</text>
</comment>
<reference evidence="2" key="1">
    <citation type="journal article" date="2019" name="Int. J. Syst. Evol. Microbiol.">
        <title>The Global Catalogue of Microorganisms (GCM) 10K type strain sequencing project: providing services to taxonomists for standard genome sequencing and annotation.</title>
        <authorList>
            <consortium name="The Broad Institute Genomics Platform"/>
            <consortium name="The Broad Institute Genome Sequencing Center for Infectious Disease"/>
            <person name="Wu L."/>
            <person name="Ma J."/>
        </authorList>
    </citation>
    <scope>NUCLEOTIDE SEQUENCE [LARGE SCALE GENOMIC DNA]</scope>
    <source>
        <strain evidence="2">CGMCC 4.1641</strain>
    </source>
</reference>
<evidence type="ECO:0000313" key="1">
    <source>
        <dbReference type="EMBL" id="MFC5143830.1"/>
    </source>
</evidence>
<name>A0ABV9ZR70_9ACTN</name>
<sequence length="125" mass="13835">MITDMDMDRLSEEEECVLVNAREMSPLWSVLADWADSEDEAEWAPLAPVFAEIIGRWERAGRLEVHRGDAWPAHEGGQRVTGDALGALLRHPSTWEYRETPPVFGLLAVAPAATAGERRAAEPAE</sequence>
<gene>
    <name evidence="1" type="ORF">ACFPP6_03885</name>
</gene>
<dbReference type="EMBL" id="JBHSKJ010000002">
    <property type="protein sequence ID" value="MFC5143830.1"/>
    <property type="molecule type" value="Genomic_DNA"/>
</dbReference>
<dbReference type="Proteomes" id="UP001596222">
    <property type="component" value="Unassembled WGS sequence"/>
</dbReference>
<accession>A0ABV9ZR70</accession>
<organism evidence="1 2">
    <name type="scientific">Streptomyces aureoversilis</name>
    <dbReference type="NCBI Taxonomy" id="67277"/>
    <lineage>
        <taxon>Bacteria</taxon>
        <taxon>Bacillati</taxon>
        <taxon>Actinomycetota</taxon>
        <taxon>Actinomycetes</taxon>
        <taxon>Kitasatosporales</taxon>
        <taxon>Streptomycetaceae</taxon>
        <taxon>Streptomyces</taxon>
    </lineage>
</organism>
<proteinExistence type="predicted"/>